<comment type="similarity">
    <text evidence="1 4">Belongs to the N(4)/N(6)-methyltransferase family.</text>
</comment>
<dbReference type="InterPro" id="IPR002941">
    <property type="entry name" value="DNA_methylase_N4/N6"/>
</dbReference>
<dbReference type="PROSITE" id="PS00092">
    <property type="entry name" value="N6_MTASE"/>
    <property type="match status" value="1"/>
</dbReference>
<evidence type="ECO:0000259" key="5">
    <source>
        <dbReference type="Pfam" id="PF01555"/>
    </source>
</evidence>
<dbReference type="EMBL" id="MFAA01000040">
    <property type="protein sequence ID" value="OGD68230.1"/>
    <property type="molecule type" value="Genomic_DNA"/>
</dbReference>
<evidence type="ECO:0000256" key="2">
    <source>
        <dbReference type="ARBA" id="ARBA00022603"/>
    </source>
</evidence>
<dbReference type="InterPro" id="IPR001091">
    <property type="entry name" value="RM_Methyltransferase"/>
</dbReference>
<dbReference type="InterPro" id="IPR029063">
    <property type="entry name" value="SAM-dependent_MTases_sf"/>
</dbReference>
<proteinExistence type="inferred from homology"/>
<dbReference type="AlphaFoldDB" id="A0A1F5ELQ4"/>
<evidence type="ECO:0000256" key="4">
    <source>
        <dbReference type="RuleBase" id="RU362026"/>
    </source>
</evidence>
<name>A0A1F5ELQ4_9BACT</name>
<dbReference type="GO" id="GO:0008170">
    <property type="term" value="F:N-methyltransferase activity"/>
    <property type="evidence" value="ECO:0007669"/>
    <property type="project" value="InterPro"/>
</dbReference>
<keyword evidence="2" id="KW-0489">Methyltransferase</keyword>
<evidence type="ECO:0000313" key="7">
    <source>
        <dbReference type="Proteomes" id="UP000185891"/>
    </source>
</evidence>
<dbReference type="Gene3D" id="3.40.50.150">
    <property type="entry name" value="Vaccinia Virus protein VP39"/>
    <property type="match status" value="1"/>
</dbReference>
<keyword evidence="3" id="KW-0808">Transferase</keyword>
<evidence type="ECO:0000256" key="1">
    <source>
        <dbReference type="ARBA" id="ARBA00006594"/>
    </source>
</evidence>
<organism evidence="6 7">
    <name type="scientific">Candidatus Campbellbacteria bacterium RIFCSPHIGHO2_12_FULL_35_10</name>
    <dbReference type="NCBI Taxonomy" id="1797578"/>
    <lineage>
        <taxon>Bacteria</taxon>
        <taxon>Candidatus Campbelliibacteriota</taxon>
    </lineage>
</organism>
<dbReference type="Pfam" id="PF01555">
    <property type="entry name" value="N6_N4_Mtase"/>
    <property type="match status" value="1"/>
</dbReference>
<dbReference type="Proteomes" id="UP000185891">
    <property type="component" value="Unassembled WGS sequence"/>
</dbReference>
<dbReference type="CDD" id="cd02440">
    <property type="entry name" value="AdoMet_MTases"/>
    <property type="match status" value="1"/>
</dbReference>
<dbReference type="GO" id="GO:0005737">
    <property type="term" value="C:cytoplasm"/>
    <property type="evidence" value="ECO:0007669"/>
    <property type="project" value="TreeGrafter"/>
</dbReference>
<reference evidence="6 7" key="1">
    <citation type="journal article" date="2016" name="Nat. Commun.">
        <title>Thousands of microbial genomes shed light on interconnected biogeochemical processes in an aquifer system.</title>
        <authorList>
            <person name="Anantharaman K."/>
            <person name="Brown C.T."/>
            <person name="Hug L.A."/>
            <person name="Sharon I."/>
            <person name="Castelle C.J."/>
            <person name="Probst A.J."/>
            <person name="Thomas B.C."/>
            <person name="Singh A."/>
            <person name="Wilkins M.J."/>
            <person name="Karaoz U."/>
            <person name="Brodie E.L."/>
            <person name="Williams K.H."/>
            <person name="Hubbard S.S."/>
            <person name="Banfield J.F."/>
        </authorList>
    </citation>
    <scope>NUCLEOTIDE SEQUENCE [LARGE SCALE GENOMIC DNA]</scope>
</reference>
<gene>
    <name evidence="6" type="ORF">A3E89_02210</name>
</gene>
<dbReference type="InterPro" id="IPR002052">
    <property type="entry name" value="DNA_methylase_N6_adenine_CS"/>
</dbReference>
<dbReference type="GO" id="GO:0032259">
    <property type="term" value="P:methylation"/>
    <property type="evidence" value="ECO:0007669"/>
    <property type="project" value="UniProtKB-KW"/>
</dbReference>
<evidence type="ECO:0000256" key="3">
    <source>
        <dbReference type="ARBA" id="ARBA00022679"/>
    </source>
</evidence>
<dbReference type="PRINTS" id="PR00508">
    <property type="entry name" value="S21N4MTFRASE"/>
</dbReference>
<dbReference type="SUPFAM" id="SSF53335">
    <property type="entry name" value="S-adenosyl-L-methionine-dependent methyltransferases"/>
    <property type="match status" value="1"/>
</dbReference>
<dbReference type="PANTHER" id="PTHR13370">
    <property type="entry name" value="RNA METHYLASE-RELATED"/>
    <property type="match status" value="1"/>
</dbReference>
<feature type="domain" description="DNA methylase N-4/N-6" evidence="5">
    <location>
        <begin position="14"/>
        <end position="308"/>
    </location>
</feature>
<evidence type="ECO:0000313" key="6">
    <source>
        <dbReference type="EMBL" id="OGD68230.1"/>
    </source>
</evidence>
<accession>A0A1F5ELQ4</accession>
<dbReference type="EC" id="2.1.1.-" evidence="4"/>
<comment type="caution">
    <text evidence="6">The sequence shown here is derived from an EMBL/GenBank/DDBJ whole genome shotgun (WGS) entry which is preliminary data.</text>
</comment>
<protein>
    <recommendedName>
        <fullName evidence="4">Methyltransferase</fullName>
        <ecNumber evidence="4">2.1.1.-</ecNumber>
    </recommendedName>
</protein>
<sequence>MKYLANEGGLKGKIDLVYIDPPFSTNNVFRMSEGKANSISRSNSDNVAYDDRLTGPDYLEFIRERLILLKELMSEKASIYFHIDYRIGHYVKVLMDGVFGKEHFINDITRIKCNPKNFDRRAFGNIKDLILFYSKTGRHVWNDPKSRFSEEDIKRLFKKFDEDGRRYTTIPLHAPGETKDGPTGKRWREMLPPKGRHWRSEPSVLEELDKKGLVEWSKNGVPRKKIYADEKYGKKIQDIIEFKDPQYPTYPTEKNLDLLKLLVETSSNKDSVVFDCFCGSGTTLKAAQDLGRKWIGIDKSEEAIKVALKRLTPKETKLFAAEYEFEYLEQGHQRYL</sequence>
<dbReference type="PANTHER" id="PTHR13370:SF24">
    <property type="entry name" value="TYPE III RESTRICTION-MODIFICATION ENZYME STYLTI MOD SUBUNIT"/>
    <property type="match status" value="1"/>
</dbReference>
<dbReference type="GO" id="GO:0003677">
    <property type="term" value="F:DNA binding"/>
    <property type="evidence" value="ECO:0007669"/>
    <property type="project" value="InterPro"/>
</dbReference>